<gene>
    <name evidence="12" type="ORF">H9815_12320</name>
</gene>
<dbReference type="GO" id="GO:0000155">
    <property type="term" value="F:phosphorelay sensor kinase activity"/>
    <property type="evidence" value="ECO:0007669"/>
    <property type="project" value="InterPro"/>
</dbReference>
<evidence type="ECO:0000256" key="9">
    <source>
        <dbReference type="SAM" id="Phobius"/>
    </source>
</evidence>
<dbReference type="PANTHER" id="PTHR24421">
    <property type="entry name" value="NITRATE/NITRITE SENSOR PROTEIN NARX-RELATED"/>
    <property type="match status" value="1"/>
</dbReference>
<evidence type="ECO:0000256" key="4">
    <source>
        <dbReference type="ARBA" id="ARBA00022679"/>
    </source>
</evidence>
<keyword evidence="4" id="KW-0808">Transferase</keyword>
<reference evidence="12" key="2">
    <citation type="submission" date="2021-04" db="EMBL/GenBank/DDBJ databases">
        <authorList>
            <person name="Gilroy R."/>
        </authorList>
    </citation>
    <scope>NUCLEOTIDE SEQUENCE</scope>
    <source>
        <strain evidence="12">ChiGjej4B4-7305</strain>
    </source>
</reference>
<proteinExistence type="predicted"/>
<evidence type="ECO:0000256" key="7">
    <source>
        <dbReference type="ARBA" id="ARBA00022840"/>
    </source>
</evidence>
<dbReference type="InterPro" id="IPR050482">
    <property type="entry name" value="Sensor_HK_TwoCompSys"/>
</dbReference>
<feature type="domain" description="Histidine kinase/HSP90-like ATPase" evidence="10">
    <location>
        <begin position="301"/>
        <end position="397"/>
    </location>
</feature>
<dbReference type="InterPro" id="IPR011712">
    <property type="entry name" value="Sig_transdc_His_kin_sub3_dim/P"/>
</dbReference>
<keyword evidence="9" id="KW-0472">Membrane</keyword>
<reference evidence="12" key="1">
    <citation type="journal article" date="2021" name="PeerJ">
        <title>Extensive microbial diversity within the chicken gut microbiome revealed by metagenomics and culture.</title>
        <authorList>
            <person name="Gilroy R."/>
            <person name="Ravi A."/>
            <person name="Getino M."/>
            <person name="Pursley I."/>
            <person name="Horton D.L."/>
            <person name="Alikhan N.F."/>
            <person name="Baker D."/>
            <person name="Gharbi K."/>
            <person name="Hall N."/>
            <person name="Watson M."/>
            <person name="Adriaenssens E.M."/>
            <person name="Foster-Nyarko E."/>
            <person name="Jarju S."/>
            <person name="Secka A."/>
            <person name="Antonio M."/>
            <person name="Oren A."/>
            <person name="Chaudhuri R.R."/>
            <person name="La Ragione R."/>
            <person name="Hildebrand F."/>
            <person name="Pallen M.J."/>
        </authorList>
    </citation>
    <scope>NUCLEOTIDE SEQUENCE</scope>
    <source>
        <strain evidence="12">ChiGjej4B4-7305</strain>
    </source>
</reference>
<keyword evidence="6" id="KW-0418">Kinase</keyword>
<protein>
    <recommendedName>
        <fullName evidence="2">histidine kinase</fullName>
        <ecNumber evidence="2">2.7.13.3</ecNumber>
    </recommendedName>
</protein>
<evidence type="ECO:0000259" key="10">
    <source>
        <dbReference type="Pfam" id="PF02518"/>
    </source>
</evidence>
<feature type="transmembrane region" description="Helical" evidence="9">
    <location>
        <begin position="53"/>
        <end position="69"/>
    </location>
</feature>
<dbReference type="InterPro" id="IPR036890">
    <property type="entry name" value="HATPase_C_sf"/>
</dbReference>
<feature type="transmembrane region" description="Helical" evidence="9">
    <location>
        <begin position="120"/>
        <end position="139"/>
    </location>
</feature>
<organism evidence="12 13">
    <name type="scientific">Candidatus Ruania gallistercoris</name>
    <dbReference type="NCBI Taxonomy" id="2838746"/>
    <lineage>
        <taxon>Bacteria</taxon>
        <taxon>Bacillati</taxon>
        <taxon>Actinomycetota</taxon>
        <taxon>Actinomycetes</taxon>
        <taxon>Micrococcales</taxon>
        <taxon>Ruaniaceae</taxon>
        <taxon>Ruania</taxon>
    </lineage>
</organism>
<feature type="transmembrane region" description="Helical" evidence="9">
    <location>
        <begin position="20"/>
        <end position="41"/>
    </location>
</feature>
<evidence type="ECO:0000256" key="3">
    <source>
        <dbReference type="ARBA" id="ARBA00022553"/>
    </source>
</evidence>
<keyword evidence="3" id="KW-0597">Phosphoprotein</keyword>
<evidence type="ECO:0000256" key="6">
    <source>
        <dbReference type="ARBA" id="ARBA00022777"/>
    </source>
</evidence>
<dbReference type="GO" id="GO:0005524">
    <property type="term" value="F:ATP binding"/>
    <property type="evidence" value="ECO:0007669"/>
    <property type="project" value="UniProtKB-KW"/>
</dbReference>
<dbReference type="SUPFAM" id="SSF55874">
    <property type="entry name" value="ATPase domain of HSP90 chaperone/DNA topoisomerase II/histidine kinase"/>
    <property type="match status" value="1"/>
</dbReference>
<evidence type="ECO:0000313" key="13">
    <source>
        <dbReference type="Proteomes" id="UP000824037"/>
    </source>
</evidence>
<dbReference type="GO" id="GO:0016020">
    <property type="term" value="C:membrane"/>
    <property type="evidence" value="ECO:0007669"/>
    <property type="project" value="InterPro"/>
</dbReference>
<dbReference type="Proteomes" id="UP000824037">
    <property type="component" value="Unassembled WGS sequence"/>
</dbReference>
<keyword evidence="9" id="KW-1133">Transmembrane helix</keyword>
<dbReference type="PANTHER" id="PTHR24421:SF10">
    <property type="entry name" value="NITRATE_NITRITE SENSOR PROTEIN NARQ"/>
    <property type="match status" value="1"/>
</dbReference>
<dbReference type="EC" id="2.7.13.3" evidence="2"/>
<evidence type="ECO:0000256" key="2">
    <source>
        <dbReference type="ARBA" id="ARBA00012438"/>
    </source>
</evidence>
<comment type="caution">
    <text evidence="12">The sequence shown here is derived from an EMBL/GenBank/DDBJ whole genome shotgun (WGS) entry which is preliminary data.</text>
</comment>
<evidence type="ECO:0000259" key="11">
    <source>
        <dbReference type="Pfam" id="PF07730"/>
    </source>
</evidence>
<feature type="domain" description="Signal transduction histidine kinase subgroup 3 dimerisation and phosphoacceptor" evidence="11">
    <location>
        <begin position="198"/>
        <end position="260"/>
    </location>
</feature>
<keyword evidence="7" id="KW-0067">ATP-binding</keyword>
<dbReference type="AlphaFoldDB" id="A0A9D2EFV8"/>
<keyword evidence="8" id="KW-0902">Two-component regulatory system</keyword>
<evidence type="ECO:0000256" key="5">
    <source>
        <dbReference type="ARBA" id="ARBA00022741"/>
    </source>
</evidence>
<feature type="transmembrane region" description="Helical" evidence="9">
    <location>
        <begin position="76"/>
        <end position="100"/>
    </location>
</feature>
<dbReference type="CDD" id="cd16917">
    <property type="entry name" value="HATPase_UhpB-NarQ-NarX-like"/>
    <property type="match status" value="1"/>
</dbReference>
<dbReference type="Pfam" id="PF02518">
    <property type="entry name" value="HATPase_c"/>
    <property type="match status" value="1"/>
</dbReference>
<dbReference type="GO" id="GO:0046983">
    <property type="term" value="F:protein dimerization activity"/>
    <property type="evidence" value="ECO:0007669"/>
    <property type="project" value="InterPro"/>
</dbReference>
<accession>A0A9D2EFV8</accession>
<dbReference type="EMBL" id="DXBY01000210">
    <property type="protein sequence ID" value="HIZ36555.1"/>
    <property type="molecule type" value="Genomic_DNA"/>
</dbReference>
<dbReference type="InterPro" id="IPR003594">
    <property type="entry name" value="HATPase_dom"/>
</dbReference>
<evidence type="ECO:0000256" key="1">
    <source>
        <dbReference type="ARBA" id="ARBA00000085"/>
    </source>
</evidence>
<keyword evidence="9" id="KW-0812">Transmembrane</keyword>
<dbReference type="Gene3D" id="3.30.565.10">
    <property type="entry name" value="Histidine kinase-like ATPase, C-terminal domain"/>
    <property type="match status" value="1"/>
</dbReference>
<name>A0A9D2EFV8_9MICO</name>
<evidence type="ECO:0000313" key="12">
    <source>
        <dbReference type="EMBL" id="HIZ36555.1"/>
    </source>
</evidence>
<evidence type="ECO:0000256" key="8">
    <source>
        <dbReference type="ARBA" id="ARBA00023012"/>
    </source>
</evidence>
<comment type="catalytic activity">
    <reaction evidence="1">
        <text>ATP + protein L-histidine = ADP + protein N-phospho-L-histidine.</text>
        <dbReference type="EC" id="2.7.13.3"/>
    </reaction>
</comment>
<dbReference type="Pfam" id="PF07730">
    <property type="entry name" value="HisKA_3"/>
    <property type="match status" value="1"/>
</dbReference>
<dbReference type="Gene3D" id="1.20.5.1930">
    <property type="match status" value="1"/>
</dbReference>
<keyword evidence="5" id="KW-0547">Nucleotide-binding</keyword>
<sequence>MHRLAALWRTLRATPRRRAVADAVTVLSVGLLVLLLGFGTMITSDANWFNPPLWWHVALLVIGCALMVVKIDAPVAALIAGAVVFAADVLIGGSIGVMLVLVDLIFTVALLGSATALRRLIGSVAVAVTVLAALGWGLLGGPRGAVFLGLQSFAVLGTPLWWGRSVRQQRELTELAEMRAQDQLRLAEMRQEEVLAGEREQMARDLHDAIAGHLSAIALRTEAALVREPAPADAETLSTIRAFSLDALTEMRAMIELLRGTTPQRAPSRFSDAAARERLVTDHGGTIECPDLAELSTEVDQAAYRILQESLTNATKHGGRPVAVTVTTTAGTMQIEVRNAVAQALATADGGAHLDPVRQQSSGLGLTIMAERARAVGGDLDAGPHAGGWLVRARLPITTPNRQESER</sequence>